<evidence type="ECO:0000313" key="14">
    <source>
        <dbReference type="Proteomes" id="UP000188320"/>
    </source>
</evidence>
<dbReference type="AlphaFoldDB" id="A0A1R1PLM1"/>
<keyword evidence="8" id="KW-0949">S-adenosyl-L-methionine</keyword>
<dbReference type="SUPFAM" id="SSF102114">
    <property type="entry name" value="Radical SAM enzymes"/>
    <property type="match status" value="1"/>
</dbReference>
<comment type="cofactor">
    <cofactor evidence="1">
        <name>[4Fe-4S] cluster</name>
        <dbReference type="ChEBI" id="CHEBI:49883"/>
    </cofactor>
</comment>
<dbReference type="CDD" id="cd01335">
    <property type="entry name" value="Radical_SAM"/>
    <property type="match status" value="1"/>
</dbReference>
<comment type="subcellular location">
    <subcellularLocation>
        <location evidence="2">Cytoplasm</location>
    </subcellularLocation>
</comment>
<dbReference type="PANTHER" id="PTHR30544">
    <property type="entry name" value="23S RRNA METHYLTRANSFERASE"/>
    <property type="match status" value="1"/>
</dbReference>
<evidence type="ECO:0000259" key="12">
    <source>
        <dbReference type="PROSITE" id="PS51918"/>
    </source>
</evidence>
<evidence type="ECO:0000256" key="2">
    <source>
        <dbReference type="ARBA" id="ARBA00004496"/>
    </source>
</evidence>
<dbReference type="Gene3D" id="3.20.20.70">
    <property type="entry name" value="Aldolase class I"/>
    <property type="match status" value="1"/>
</dbReference>
<dbReference type="InterPro" id="IPR013785">
    <property type="entry name" value="Aldolase_TIM"/>
</dbReference>
<keyword evidence="7 13" id="KW-0808">Transferase</keyword>
<evidence type="ECO:0000256" key="6">
    <source>
        <dbReference type="ARBA" id="ARBA00022603"/>
    </source>
</evidence>
<dbReference type="InterPro" id="IPR004383">
    <property type="entry name" value="rRNA_lsu_MTrfase_RlmN/Cfr"/>
</dbReference>
<evidence type="ECO:0000313" key="13">
    <source>
        <dbReference type="EMBL" id="OMH81829.1"/>
    </source>
</evidence>
<comment type="caution">
    <text evidence="13">The sequence shown here is derived from an EMBL/GenBank/DDBJ whole genome shotgun (WGS) entry which is preliminary data.</text>
</comment>
<dbReference type="GO" id="GO:0046872">
    <property type="term" value="F:metal ion binding"/>
    <property type="evidence" value="ECO:0007669"/>
    <property type="project" value="UniProtKB-KW"/>
</dbReference>
<evidence type="ECO:0000256" key="3">
    <source>
        <dbReference type="ARBA" id="ARBA00022485"/>
    </source>
</evidence>
<proteinExistence type="predicted"/>
<dbReference type="SFLD" id="SFLDS00029">
    <property type="entry name" value="Radical_SAM"/>
    <property type="match status" value="1"/>
</dbReference>
<evidence type="ECO:0000256" key="5">
    <source>
        <dbReference type="ARBA" id="ARBA00022552"/>
    </source>
</evidence>
<dbReference type="InterPro" id="IPR040072">
    <property type="entry name" value="Methyltransferase_A"/>
</dbReference>
<evidence type="ECO:0000256" key="8">
    <source>
        <dbReference type="ARBA" id="ARBA00022691"/>
    </source>
</evidence>
<feature type="domain" description="Radical SAM core" evidence="12">
    <location>
        <begin position="138"/>
        <end position="311"/>
    </location>
</feature>
<keyword evidence="14" id="KW-1185">Reference proteome</keyword>
<gene>
    <name evidence="13" type="ORF">AX774_g4706</name>
</gene>
<keyword evidence="10" id="KW-0408">Iron</keyword>
<dbReference type="InterPro" id="IPR007197">
    <property type="entry name" value="rSAM"/>
</dbReference>
<keyword evidence="9" id="KW-0479">Metal-binding</keyword>
<reference evidence="14" key="1">
    <citation type="submission" date="2017-01" db="EMBL/GenBank/DDBJ databases">
        <authorList>
            <person name="Wang Y."/>
            <person name="White M."/>
            <person name="Kvist S."/>
            <person name="Moncalvo J.-M."/>
        </authorList>
    </citation>
    <scope>NUCLEOTIDE SEQUENCE [LARGE SCALE GENOMIC DNA]</scope>
    <source>
        <strain evidence="14">COL-18-3</strain>
    </source>
</reference>
<evidence type="ECO:0000256" key="7">
    <source>
        <dbReference type="ARBA" id="ARBA00022679"/>
    </source>
</evidence>
<dbReference type="GO" id="GO:0070475">
    <property type="term" value="P:rRNA base methylation"/>
    <property type="evidence" value="ECO:0007669"/>
    <property type="project" value="TreeGrafter"/>
</dbReference>
<keyword evidence="6 13" id="KW-0489">Methyltransferase</keyword>
<organism evidence="13 14">
    <name type="scientific">Zancudomyces culisetae</name>
    <name type="common">Gut fungus</name>
    <name type="synonym">Smittium culisetae</name>
    <dbReference type="NCBI Taxonomy" id="1213189"/>
    <lineage>
        <taxon>Eukaryota</taxon>
        <taxon>Fungi</taxon>
        <taxon>Fungi incertae sedis</taxon>
        <taxon>Zoopagomycota</taxon>
        <taxon>Kickxellomycotina</taxon>
        <taxon>Harpellomycetes</taxon>
        <taxon>Harpellales</taxon>
        <taxon>Legeriomycetaceae</taxon>
        <taxon>Zancudomyces</taxon>
    </lineage>
</organism>
<dbReference type="Gene3D" id="1.10.150.530">
    <property type="match status" value="1"/>
</dbReference>
<dbReference type="Pfam" id="PF21016">
    <property type="entry name" value="RlmN_N"/>
    <property type="match status" value="1"/>
</dbReference>
<dbReference type="PANTHER" id="PTHR30544:SF5">
    <property type="entry name" value="RADICAL SAM CORE DOMAIN-CONTAINING PROTEIN"/>
    <property type="match status" value="1"/>
</dbReference>
<dbReference type="GO" id="GO:0051539">
    <property type="term" value="F:4 iron, 4 sulfur cluster binding"/>
    <property type="evidence" value="ECO:0007669"/>
    <property type="project" value="UniProtKB-KW"/>
</dbReference>
<dbReference type="OrthoDB" id="538249at2759"/>
<sequence>MNSVNAKHVHRFIGRNYSTIPAAPGVKHATTGKTNLLGLSLPELSDLITKSTAAKPFVAKQLYTWIYKSKVYNFEQMTNLSKELRGYLTENHGVTLAKIHKLQKSTDGTIKFLFGFSADNAGTSEKPNKIVETVYIPEENRATLCVSSQYGCSLNCKFCHTGTQKFQGNLTPLEIVGQILTAENYLINNTDSPLNNANKPVISNIVFMGQGEPLMNFRNLKAAIGLLSDSGGISLSRKKITVSTSGIIKNVEKVAADLGVRLAISLHASNDKTRSLIMPINKVFGLEPLMESVRNFVKLSKCDKTKRVTFE</sequence>
<keyword evidence="4" id="KW-0963">Cytoplasm</keyword>
<protein>
    <submittedName>
        <fullName evidence="13">Dual-specificity RNA methyltransferase RlmN</fullName>
    </submittedName>
</protein>
<dbReference type="GO" id="GO:0005737">
    <property type="term" value="C:cytoplasm"/>
    <property type="evidence" value="ECO:0007669"/>
    <property type="project" value="UniProtKB-SubCell"/>
</dbReference>
<dbReference type="InterPro" id="IPR058240">
    <property type="entry name" value="rSAM_sf"/>
</dbReference>
<evidence type="ECO:0000256" key="11">
    <source>
        <dbReference type="ARBA" id="ARBA00023014"/>
    </source>
</evidence>
<dbReference type="GO" id="GO:0008173">
    <property type="term" value="F:RNA methyltransferase activity"/>
    <property type="evidence" value="ECO:0007669"/>
    <property type="project" value="InterPro"/>
</dbReference>
<dbReference type="PIRSF" id="PIRSF006004">
    <property type="entry name" value="CHP00048"/>
    <property type="match status" value="1"/>
</dbReference>
<keyword evidence="11" id="KW-0411">Iron-sulfur</keyword>
<dbReference type="InterPro" id="IPR048641">
    <property type="entry name" value="RlmN_N"/>
</dbReference>
<keyword evidence="5" id="KW-0698">rRNA processing</keyword>
<dbReference type="EMBL" id="LSSK01000808">
    <property type="protein sequence ID" value="OMH81829.1"/>
    <property type="molecule type" value="Genomic_DNA"/>
</dbReference>
<keyword evidence="3" id="KW-0004">4Fe-4S</keyword>
<dbReference type="GO" id="GO:0030488">
    <property type="term" value="P:tRNA methylation"/>
    <property type="evidence" value="ECO:0007669"/>
    <property type="project" value="TreeGrafter"/>
</dbReference>
<dbReference type="Proteomes" id="UP000188320">
    <property type="component" value="Unassembled WGS sequence"/>
</dbReference>
<evidence type="ECO:0000256" key="10">
    <source>
        <dbReference type="ARBA" id="ARBA00023004"/>
    </source>
</evidence>
<dbReference type="PROSITE" id="PS51918">
    <property type="entry name" value="RADICAL_SAM"/>
    <property type="match status" value="1"/>
</dbReference>
<evidence type="ECO:0000256" key="9">
    <source>
        <dbReference type="ARBA" id="ARBA00022723"/>
    </source>
</evidence>
<evidence type="ECO:0000256" key="1">
    <source>
        <dbReference type="ARBA" id="ARBA00001966"/>
    </source>
</evidence>
<name>A0A1R1PLM1_ZANCU</name>
<accession>A0A1R1PLM1</accession>
<evidence type="ECO:0000256" key="4">
    <source>
        <dbReference type="ARBA" id="ARBA00022490"/>
    </source>
</evidence>
<dbReference type="Pfam" id="PF04055">
    <property type="entry name" value="Radical_SAM"/>
    <property type="match status" value="1"/>
</dbReference>